<dbReference type="Pfam" id="PF00578">
    <property type="entry name" value="AhpC-TSA"/>
    <property type="match status" value="1"/>
</dbReference>
<sequence length="164" mass="18871">MSLVGQQAPDFELESTSGKTVTLSDTLSNGPTVIVFFRGYWCSYCQEHLRTFSHLNYDLWRHLNVDILPISSSTVPDLVEMRDRFELTLQLLSDEDLEVTRQYTDTEDNSKHGEIPVPSTVIVDTDGIVRYQQIGDDPADRTSANLVRHILKNDFEHPYPEKYY</sequence>
<dbReference type="GeneID" id="79317824"/>
<evidence type="ECO:0000313" key="3">
    <source>
        <dbReference type="Proteomes" id="UP001596547"/>
    </source>
</evidence>
<dbReference type="RefSeq" id="WP_276306173.1">
    <property type="nucleotide sequence ID" value="NZ_CP119993.1"/>
</dbReference>
<evidence type="ECO:0000259" key="1">
    <source>
        <dbReference type="PROSITE" id="PS51352"/>
    </source>
</evidence>
<dbReference type="EC" id="1.11.1.24" evidence="2"/>
<protein>
    <submittedName>
        <fullName evidence="2">Peroxiredoxin family protein</fullName>
        <ecNumber evidence="2">1.11.1.24</ecNumber>
    </submittedName>
</protein>
<dbReference type="PANTHER" id="PTHR42852">
    <property type="entry name" value="THIOL:DISULFIDE INTERCHANGE PROTEIN DSBE"/>
    <property type="match status" value="1"/>
</dbReference>
<feature type="domain" description="Thioredoxin" evidence="1">
    <location>
        <begin position="2"/>
        <end position="156"/>
    </location>
</feature>
<dbReference type="InterPro" id="IPR050553">
    <property type="entry name" value="Thioredoxin_ResA/DsbE_sf"/>
</dbReference>
<dbReference type="InterPro" id="IPR000866">
    <property type="entry name" value="AhpC/TSA"/>
</dbReference>
<keyword evidence="2" id="KW-0575">Peroxidase</keyword>
<dbReference type="SUPFAM" id="SSF52833">
    <property type="entry name" value="Thioredoxin-like"/>
    <property type="match status" value="1"/>
</dbReference>
<keyword evidence="3" id="KW-1185">Reference proteome</keyword>
<accession>A0ABD6AEJ6</accession>
<reference evidence="2 3" key="1">
    <citation type="journal article" date="2019" name="Int. J. Syst. Evol. Microbiol.">
        <title>The Global Catalogue of Microorganisms (GCM) 10K type strain sequencing project: providing services to taxonomists for standard genome sequencing and annotation.</title>
        <authorList>
            <consortium name="The Broad Institute Genomics Platform"/>
            <consortium name="The Broad Institute Genome Sequencing Center for Infectious Disease"/>
            <person name="Wu L."/>
            <person name="Ma J."/>
        </authorList>
    </citation>
    <scope>NUCLEOTIDE SEQUENCE [LARGE SCALE GENOMIC DNA]</scope>
    <source>
        <strain evidence="2 3">PSR21</strain>
    </source>
</reference>
<gene>
    <name evidence="2" type="ORF">ACFQPE_19640</name>
</gene>
<dbReference type="PROSITE" id="PS51352">
    <property type="entry name" value="THIOREDOXIN_2"/>
    <property type="match status" value="1"/>
</dbReference>
<organism evidence="2 3">
    <name type="scientific">Halomarina halobia</name>
    <dbReference type="NCBI Taxonomy" id="3033386"/>
    <lineage>
        <taxon>Archaea</taxon>
        <taxon>Methanobacteriati</taxon>
        <taxon>Methanobacteriota</taxon>
        <taxon>Stenosarchaea group</taxon>
        <taxon>Halobacteria</taxon>
        <taxon>Halobacteriales</taxon>
        <taxon>Natronomonadaceae</taxon>
        <taxon>Halomarina</taxon>
    </lineage>
</organism>
<dbReference type="Gene3D" id="3.40.30.10">
    <property type="entry name" value="Glutaredoxin"/>
    <property type="match status" value="1"/>
</dbReference>
<dbReference type="Proteomes" id="UP001596547">
    <property type="component" value="Unassembled WGS sequence"/>
</dbReference>
<dbReference type="EMBL" id="JBHTBF010000003">
    <property type="protein sequence ID" value="MFC7318989.1"/>
    <property type="molecule type" value="Genomic_DNA"/>
</dbReference>
<dbReference type="PANTHER" id="PTHR42852:SF13">
    <property type="entry name" value="PROTEIN DIPZ"/>
    <property type="match status" value="1"/>
</dbReference>
<dbReference type="AlphaFoldDB" id="A0ABD6AEJ6"/>
<dbReference type="InterPro" id="IPR013766">
    <property type="entry name" value="Thioredoxin_domain"/>
</dbReference>
<comment type="caution">
    <text evidence="2">The sequence shown here is derived from an EMBL/GenBank/DDBJ whole genome shotgun (WGS) entry which is preliminary data.</text>
</comment>
<proteinExistence type="predicted"/>
<dbReference type="InterPro" id="IPR036249">
    <property type="entry name" value="Thioredoxin-like_sf"/>
</dbReference>
<keyword evidence="2" id="KW-0560">Oxidoreductase</keyword>
<dbReference type="CDD" id="cd02970">
    <property type="entry name" value="PRX_like2"/>
    <property type="match status" value="1"/>
</dbReference>
<evidence type="ECO:0000313" key="2">
    <source>
        <dbReference type="EMBL" id="MFC7318989.1"/>
    </source>
</evidence>
<name>A0ABD6AEJ6_9EURY</name>
<dbReference type="GO" id="GO:0140824">
    <property type="term" value="F:thioredoxin-dependent peroxiredoxin activity"/>
    <property type="evidence" value="ECO:0007669"/>
    <property type="project" value="UniProtKB-EC"/>
</dbReference>